<feature type="domain" description="EamA" evidence="2">
    <location>
        <begin position="157"/>
        <end position="295"/>
    </location>
</feature>
<dbReference type="AlphaFoldDB" id="A0A381QV55"/>
<feature type="transmembrane region" description="Helical" evidence="1">
    <location>
        <begin position="224"/>
        <end position="246"/>
    </location>
</feature>
<feature type="transmembrane region" description="Helical" evidence="1">
    <location>
        <begin position="278"/>
        <end position="298"/>
    </location>
</feature>
<protein>
    <recommendedName>
        <fullName evidence="2">EamA domain-containing protein</fullName>
    </recommendedName>
</protein>
<evidence type="ECO:0000259" key="2">
    <source>
        <dbReference type="Pfam" id="PF00892"/>
    </source>
</evidence>
<dbReference type="PANTHER" id="PTHR22911:SF137">
    <property type="entry name" value="SOLUTE CARRIER FAMILY 35 MEMBER G2-RELATED"/>
    <property type="match status" value="1"/>
</dbReference>
<organism evidence="3">
    <name type="scientific">marine metagenome</name>
    <dbReference type="NCBI Taxonomy" id="408172"/>
    <lineage>
        <taxon>unclassified sequences</taxon>
        <taxon>metagenomes</taxon>
        <taxon>ecological metagenomes</taxon>
    </lineage>
</organism>
<dbReference type="InterPro" id="IPR000620">
    <property type="entry name" value="EamA_dom"/>
</dbReference>
<reference evidence="3" key="1">
    <citation type="submission" date="2018-05" db="EMBL/GenBank/DDBJ databases">
        <authorList>
            <person name="Lanie J.A."/>
            <person name="Ng W.-L."/>
            <person name="Kazmierczak K.M."/>
            <person name="Andrzejewski T.M."/>
            <person name="Davidsen T.M."/>
            <person name="Wayne K.J."/>
            <person name="Tettelin H."/>
            <person name="Glass J.I."/>
            <person name="Rusch D."/>
            <person name="Podicherti R."/>
            <person name="Tsui H.-C.T."/>
            <person name="Winkler M.E."/>
        </authorList>
    </citation>
    <scope>NUCLEOTIDE SEQUENCE</scope>
</reference>
<dbReference type="SUPFAM" id="SSF103481">
    <property type="entry name" value="Multidrug resistance efflux transporter EmrE"/>
    <property type="match status" value="2"/>
</dbReference>
<evidence type="ECO:0000256" key="1">
    <source>
        <dbReference type="SAM" id="Phobius"/>
    </source>
</evidence>
<name>A0A381QV55_9ZZZZ</name>
<dbReference type="GO" id="GO:0016020">
    <property type="term" value="C:membrane"/>
    <property type="evidence" value="ECO:0007669"/>
    <property type="project" value="InterPro"/>
</dbReference>
<sequence>MIIAELAALSAAFCWALSGLISISAIHKLGPLAFNRVRMSLVFLLLAGISFLTGAWREFPLGTIQTLMISGLFGIFLGDTALFGALQRLGPSRTSVIFALNAPMTVIMGWFILEEHLPWLTLLGCGIVTVGVLIAILGRRNSNEPQSMDSTQGRLRYGIALGLLAAFGQAAGSIIARPIMAEGVDPVTASAIRVGISALCLLCVGFIPNPLFSPKTPYTVKLIGIIMISGFLAMGIGMTLLLYGLALGDAGVVTTLSATTPVLILPMLWISTGNRPPLMAWVGAVVTLSGIVLITYSWV</sequence>
<gene>
    <name evidence="3" type="ORF">METZ01_LOCUS35884</name>
</gene>
<feature type="transmembrane region" description="Helical" evidence="1">
    <location>
        <begin position="39"/>
        <end position="56"/>
    </location>
</feature>
<evidence type="ECO:0000313" key="3">
    <source>
        <dbReference type="EMBL" id="SUZ83030.1"/>
    </source>
</evidence>
<dbReference type="Pfam" id="PF00892">
    <property type="entry name" value="EamA"/>
    <property type="match status" value="2"/>
</dbReference>
<feature type="transmembrane region" description="Helical" evidence="1">
    <location>
        <begin position="191"/>
        <end position="212"/>
    </location>
</feature>
<feature type="transmembrane region" description="Helical" evidence="1">
    <location>
        <begin position="119"/>
        <end position="138"/>
    </location>
</feature>
<feature type="domain" description="EamA" evidence="2">
    <location>
        <begin position="3"/>
        <end position="136"/>
    </location>
</feature>
<proteinExistence type="predicted"/>
<feature type="transmembrane region" description="Helical" evidence="1">
    <location>
        <begin position="252"/>
        <end position="271"/>
    </location>
</feature>
<keyword evidence="1" id="KW-0472">Membrane</keyword>
<feature type="transmembrane region" description="Helical" evidence="1">
    <location>
        <begin position="159"/>
        <end position="179"/>
    </location>
</feature>
<feature type="transmembrane region" description="Helical" evidence="1">
    <location>
        <begin position="95"/>
        <end position="113"/>
    </location>
</feature>
<keyword evidence="1" id="KW-1133">Transmembrane helix</keyword>
<feature type="transmembrane region" description="Helical" evidence="1">
    <location>
        <begin position="62"/>
        <end position="83"/>
    </location>
</feature>
<dbReference type="PANTHER" id="PTHR22911">
    <property type="entry name" value="ACYL-MALONYL CONDENSING ENZYME-RELATED"/>
    <property type="match status" value="1"/>
</dbReference>
<dbReference type="EMBL" id="UINC01001533">
    <property type="protein sequence ID" value="SUZ83030.1"/>
    <property type="molecule type" value="Genomic_DNA"/>
</dbReference>
<accession>A0A381QV55</accession>
<dbReference type="InterPro" id="IPR037185">
    <property type="entry name" value="EmrE-like"/>
</dbReference>
<keyword evidence="1" id="KW-0812">Transmembrane</keyword>
<feature type="transmembrane region" description="Helical" evidence="1">
    <location>
        <begin position="6"/>
        <end position="27"/>
    </location>
</feature>